<dbReference type="Pfam" id="PF00132">
    <property type="entry name" value="Hexapep"/>
    <property type="match status" value="1"/>
</dbReference>
<keyword evidence="1 3" id="KW-0808">Transferase</keyword>
<dbReference type="GO" id="GO:0031470">
    <property type="term" value="C:carboxysome"/>
    <property type="evidence" value="ECO:0007669"/>
    <property type="project" value="UniProtKB-ARBA"/>
</dbReference>
<keyword evidence="4" id="KW-1185">Reference proteome</keyword>
<evidence type="ECO:0000313" key="4">
    <source>
        <dbReference type="Proteomes" id="UP000320055"/>
    </source>
</evidence>
<dbReference type="OrthoDB" id="9815592at2"/>
<dbReference type="InterPro" id="IPR001451">
    <property type="entry name" value="Hexapep"/>
</dbReference>
<dbReference type="RefSeq" id="WP_144866531.1">
    <property type="nucleotide sequence ID" value="NZ_LR213810.1"/>
</dbReference>
<evidence type="ECO:0000256" key="1">
    <source>
        <dbReference type="ARBA" id="ARBA00022679"/>
    </source>
</evidence>
<evidence type="ECO:0000256" key="2">
    <source>
        <dbReference type="ARBA" id="ARBA00022737"/>
    </source>
</evidence>
<dbReference type="EC" id="2.3.1.-" evidence="3"/>
<dbReference type="Gene3D" id="2.160.10.10">
    <property type="entry name" value="Hexapeptide repeat proteins"/>
    <property type="match status" value="2"/>
</dbReference>
<dbReference type="CDD" id="cd04647">
    <property type="entry name" value="LbH_MAT_like"/>
    <property type="match status" value="1"/>
</dbReference>
<name>A0A563VZJ2_9CYAN</name>
<sequence length="265" mass="28577">MNKITEALTSAELKIPKKDNLPKTEFQAALTNEKKSALQKYQELIIGSLSLTSLLKYEFLTTLLAPLPGAVGLALRKKFYKSLFGKVGRNVIFGKSLTIRHPHKIHIGDNVVIDDYAVLDAKGTDNKGIFIGDNVMIGRNTVISCKNGNITISDNTNIAMNCFIQSAKEVKIGKNVLLAAYCYVIGGGNHETDRTDVPIIAQGQIVKGITIEDNCWIGAGVNILDGVKIDSDSIIGASAVVTKPVPEFSVAVGVPAKILKLRKDT</sequence>
<dbReference type="PANTHER" id="PTHR23416:SF78">
    <property type="entry name" value="LIPOPOLYSACCHARIDE BIOSYNTHESIS O-ACETYL TRANSFERASE WBBJ-RELATED"/>
    <property type="match status" value="1"/>
</dbReference>
<dbReference type="InterPro" id="IPR011004">
    <property type="entry name" value="Trimer_LpxA-like_sf"/>
</dbReference>
<dbReference type="GO" id="GO:0016746">
    <property type="term" value="F:acyltransferase activity"/>
    <property type="evidence" value="ECO:0007669"/>
    <property type="project" value="UniProtKB-KW"/>
</dbReference>
<dbReference type="PANTHER" id="PTHR23416">
    <property type="entry name" value="SIALIC ACID SYNTHASE-RELATED"/>
    <property type="match status" value="1"/>
</dbReference>
<evidence type="ECO:0000313" key="3">
    <source>
        <dbReference type="EMBL" id="VEP16849.1"/>
    </source>
</evidence>
<dbReference type="Proteomes" id="UP000320055">
    <property type="component" value="Unassembled WGS sequence"/>
</dbReference>
<gene>
    <name evidence="3" type="ORF">H1P_500001</name>
</gene>
<dbReference type="InterPro" id="IPR051159">
    <property type="entry name" value="Hexapeptide_acetyltransf"/>
</dbReference>
<protein>
    <submittedName>
        <fullName evidence="3">Putative acetyltransferase</fullName>
        <ecNumber evidence="3">2.3.1.-</ecNumber>
    </submittedName>
</protein>
<dbReference type="PROSITE" id="PS00101">
    <property type="entry name" value="HEXAPEP_TRANSFERASES"/>
    <property type="match status" value="1"/>
</dbReference>
<keyword evidence="3" id="KW-0012">Acyltransferase</keyword>
<organism evidence="3 4">
    <name type="scientific">Hyella patelloides LEGE 07179</name>
    <dbReference type="NCBI Taxonomy" id="945734"/>
    <lineage>
        <taxon>Bacteria</taxon>
        <taxon>Bacillati</taxon>
        <taxon>Cyanobacteriota</taxon>
        <taxon>Cyanophyceae</taxon>
        <taxon>Pleurocapsales</taxon>
        <taxon>Hyellaceae</taxon>
        <taxon>Hyella</taxon>
    </lineage>
</organism>
<accession>A0A563VZJ2</accession>
<dbReference type="AlphaFoldDB" id="A0A563VZJ2"/>
<keyword evidence="2" id="KW-0677">Repeat</keyword>
<dbReference type="SUPFAM" id="SSF51161">
    <property type="entry name" value="Trimeric LpxA-like enzymes"/>
    <property type="match status" value="2"/>
</dbReference>
<reference evidence="3 4" key="1">
    <citation type="submission" date="2019-01" db="EMBL/GenBank/DDBJ databases">
        <authorList>
            <person name="Brito A."/>
        </authorList>
    </citation>
    <scope>NUCLEOTIDE SEQUENCE [LARGE SCALE GENOMIC DNA]</scope>
    <source>
        <strain evidence="3">1</strain>
    </source>
</reference>
<proteinExistence type="predicted"/>
<dbReference type="Pfam" id="PF14602">
    <property type="entry name" value="Hexapep_2"/>
    <property type="match status" value="1"/>
</dbReference>
<dbReference type="InterPro" id="IPR018357">
    <property type="entry name" value="Hexapep_transf_CS"/>
</dbReference>
<dbReference type="EMBL" id="CAACVJ010000446">
    <property type="protein sequence ID" value="VEP16849.1"/>
    <property type="molecule type" value="Genomic_DNA"/>
</dbReference>
<dbReference type="GO" id="GO:0043886">
    <property type="term" value="F:structural constituent of carboxysome shell"/>
    <property type="evidence" value="ECO:0007669"/>
    <property type="project" value="UniProtKB-ARBA"/>
</dbReference>